<comment type="caution">
    <text evidence="4">The sequence shown here is derived from an EMBL/GenBank/DDBJ whole genome shotgun (WGS) entry which is preliminary data.</text>
</comment>
<accession>A0A9X0CZY1</accession>
<dbReference type="AlphaFoldDB" id="A0A9X0CZY1"/>
<protein>
    <recommendedName>
        <fullName evidence="3">RING-type domain-containing protein</fullName>
    </recommendedName>
</protein>
<evidence type="ECO:0000256" key="2">
    <source>
        <dbReference type="ARBA" id="ARBA00022833"/>
    </source>
</evidence>
<feature type="domain" description="RING-type" evidence="3">
    <location>
        <begin position="16"/>
        <end position="55"/>
    </location>
</feature>
<evidence type="ECO:0000259" key="3">
    <source>
        <dbReference type="Pfam" id="PF13639"/>
    </source>
</evidence>
<organism evidence="4 5">
    <name type="scientific">Desmophyllum pertusum</name>
    <dbReference type="NCBI Taxonomy" id="174260"/>
    <lineage>
        <taxon>Eukaryota</taxon>
        <taxon>Metazoa</taxon>
        <taxon>Cnidaria</taxon>
        <taxon>Anthozoa</taxon>
        <taxon>Hexacorallia</taxon>
        <taxon>Scleractinia</taxon>
        <taxon>Caryophylliina</taxon>
        <taxon>Caryophylliidae</taxon>
        <taxon>Desmophyllum</taxon>
    </lineage>
</organism>
<dbReference type="Gene3D" id="3.30.40.10">
    <property type="entry name" value="Zinc/RING finger domain, C3HC4 (zinc finger)"/>
    <property type="match status" value="1"/>
</dbReference>
<dbReference type="OrthoDB" id="9984778at2759"/>
<dbReference type="EMBL" id="MU826353">
    <property type="protein sequence ID" value="KAJ7380608.1"/>
    <property type="molecule type" value="Genomic_DNA"/>
</dbReference>
<reference evidence="4" key="1">
    <citation type="submission" date="2023-01" db="EMBL/GenBank/DDBJ databases">
        <title>Genome assembly of the deep-sea coral Lophelia pertusa.</title>
        <authorList>
            <person name="Herrera S."/>
            <person name="Cordes E."/>
        </authorList>
    </citation>
    <scope>NUCLEOTIDE SEQUENCE</scope>
    <source>
        <strain evidence="4">USNM1676648</strain>
        <tissue evidence="4">Polyp</tissue>
    </source>
</reference>
<dbReference type="InterPro" id="IPR013083">
    <property type="entry name" value="Znf_RING/FYVE/PHD"/>
</dbReference>
<dbReference type="Pfam" id="PF13639">
    <property type="entry name" value="zf-RING_2"/>
    <property type="match status" value="1"/>
</dbReference>
<dbReference type="InterPro" id="IPR001841">
    <property type="entry name" value="Znf_RING"/>
</dbReference>
<name>A0A9X0CZY1_9CNID</name>
<keyword evidence="1" id="KW-0863">Zinc-finger</keyword>
<sequence>MHPEKKIAQLIENYIKCPICIADLPPHDKVARLNSWLHIFHFDCLDQWLKGNLDCITEHIDQPLVFEDYMEDGQSEAGTTFHAPRVDLDCSEELFELLGRIATHGFLLTGFFPVSIAPATVISLFDSDALKETDVMYCFLSFLSEGEQQKASEALQKRQICVDDTLLDMLSRFNVRNIPSTVAEFNLLFLRIAKMRACDQAQRPHDVLQARHD</sequence>
<evidence type="ECO:0000313" key="4">
    <source>
        <dbReference type="EMBL" id="KAJ7380608.1"/>
    </source>
</evidence>
<keyword evidence="2" id="KW-0862">Zinc</keyword>
<evidence type="ECO:0000256" key="1">
    <source>
        <dbReference type="ARBA" id="ARBA00022771"/>
    </source>
</evidence>
<dbReference type="SUPFAM" id="SSF57850">
    <property type="entry name" value="RING/U-box"/>
    <property type="match status" value="1"/>
</dbReference>
<proteinExistence type="predicted"/>
<dbReference type="Proteomes" id="UP001163046">
    <property type="component" value="Unassembled WGS sequence"/>
</dbReference>
<dbReference type="GO" id="GO:0008270">
    <property type="term" value="F:zinc ion binding"/>
    <property type="evidence" value="ECO:0007669"/>
    <property type="project" value="UniProtKB-KW"/>
</dbReference>
<gene>
    <name evidence="4" type="ORF">OS493_009075</name>
</gene>
<keyword evidence="5" id="KW-1185">Reference proteome</keyword>
<evidence type="ECO:0000313" key="5">
    <source>
        <dbReference type="Proteomes" id="UP001163046"/>
    </source>
</evidence>
<keyword evidence="1" id="KW-0479">Metal-binding</keyword>